<proteinExistence type="predicted"/>
<dbReference type="InterPro" id="IPR011990">
    <property type="entry name" value="TPR-like_helical_dom_sf"/>
</dbReference>
<feature type="repeat" description="PPR" evidence="2">
    <location>
        <begin position="569"/>
        <end position="603"/>
    </location>
</feature>
<name>A0AAE1V2S3_9SOLA</name>
<dbReference type="AlphaFoldDB" id="A0AAE1V2S3"/>
<feature type="repeat" description="PPR" evidence="2">
    <location>
        <begin position="911"/>
        <end position="945"/>
    </location>
</feature>
<accession>A0AAE1V2S3</accession>
<dbReference type="Pfam" id="PF07727">
    <property type="entry name" value="RVT_2"/>
    <property type="match status" value="1"/>
</dbReference>
<sequence>MTDEYNALIDNKTWELVLRPYGINVIRSMWIFAHKENSDGSFARHKTRLVGDGKTQQVVIDCGETFSPVVKPTTILTVLSLALSKTWPIHQLDVKNAFLHGDLKETVYMHQPLGFRDPNRPYHVCLLKKSLYGLNQSPRAWYTQFADFVSTIGFTHRRSDNSLFIYCRGSSVAYILLYVDDIILTASYDALRQSIMAMLSSEFAMKDLGPLSYFLGIAVKRHSGVDAKPKLSAAAGAPYEDPTRYRSLAEALQYLTFTRPDITYAVQHVCLFMHDPRVEHLNAIKRIIRYIQGTLDFGLHLYPSSTSTFVSYTDADWGGCPDTRRSRQDIVCSLATTWSPGLQSVRRLYPAQVQRKNIEGAIYVSGNPVQHQRTKHIEMNIHFVREKVARGQMDEPSKRLTKALLKNSRNPKLAWQLLRRTLSTPNPTPLPHHSIHALTRILVRSHMLPEIHTLHTFLLSHIHPLPCQYTLIKLLATSGYIQDAFSLFRSTRSLHPPPPLHLYNFLIHKSLKFDFPHFMSWFYKDMISASISPVTYTFNLLIHGLCHSDRLTDARQLFDVMPHKGCHPNEFTFGILIRGYCKFGLPLQGLKLLDKMKRMGVCPNVIIYNTLIASFCKKGDVEVAERLVERMREDGLVPDVVTFNSRISALCNSGKILDASRIFRDMQIDEVFGLPRPNVVTFHLMLQGFGDKAMLEEARTLTESMKKDDIFFNVQSYNIWLCCLVRNGKLLEAQTVLKEMSENGVQPTIYSYNIVLDGLCKNGMLGDAKTLMSLMINDSIFPDTVSYSTLLHGYCTKGKVTEAKNVLHEMMKRGCIPNKYTCNTLLHSMWKEGKISEAQQLLQKMNERGYGLDTVSCNIVIHGLCRTGEVDKAVEIVSEMWSHGSAALGDLGNSFMSLVNEDDHGKKCLPDLITYSTIINNLFREGKLDEAKKKFVEMMGKKLYPDSIIYNTILHHLCKRGKVSSAFQVLKDMEKKGCKKSLRTYNSLILGLGNKNQIFEMCGLMDEMREKGISPNVYTYNIMISCLCKSGRTEEAISLLNEMLQKGIIPNMHTFELLIKSYCRTGEFRPAQEVFDIASSICGHNEALYALMFNEFLAGGEILEAKQFLVTALDKHFDLGSFLYKDLIDNLCKVENLEGAHDILTKMMHIGYGFDPASFMPVIDGLHKLGHKHEADALAERMLEMVSEGKVGNKAYQNYRELNHTKRSKYGGDGWQAIVHRDDGSAAALKNLKRVQRGWGQGSVSSLQTPKNDILDD</sequence>
<feature type="repeat" description="PPR" evidence="2">
    <location>
        <begin position="639"/>
        <end position="673"/>
    </location>
</feature>
<dbReference type="InterPro" id="IPR002885">
    <property type="entry name" value="PPR_rpt"/>
</dbReference>
<dbReference type="SUPFAM" id="SSF56672">
    <property type="entry name" value="DNA/RNA polymerases"/>
    <property type="match status" value="1"/>
</dbReference>
<dbReference type="Gene3D" id="1.25.40.10">
    <property type="entry name" value="Tetratricopeptide repeat domain"/>
    <property type="match status" value="8"/>
</dbReference>
<feature type="repeat" description="PPR" evidence="2">
    <location>
        <begin position="1016"/>
        <end position="1050"/>
    </location>
</feature>
<dbReference type="PANTHER" id="PTHR47942">
    <property type="entry name" value="TETRATRICOPEPTIDE REPEAT (TPR)-LIKE SUPERFAMILY PROTEIN-RELATED"/>
    <property type="match status" value="1"/>
</dbReference>
<reference evidence="4" key="1">
    <citation type="submission" date="2023-12" db="EMBL/GenBank/DDBJ databases">
        <title>Genome assembly of Anisodus tanguticus.</title>
        <authorList>
            <person name="Wang Y.-J."/>
        </authorList>
    </citation>
    <scope>NUCLEOTIDE SEQUENCE</scope>
    <source>
        <strain evidence="4">KB-2021</strain>
        <tissue evidence="4">Leaf</tissue>
    </source>
</reference>
<comment type="caution">
    <text evidence="4">The sequence shown here is derived from an EMBL/GenBank/DDBJ whole genome shotgun (WGS) entry which is preliminary data.</text>
</comment>
<feature type="repeat" description="PPR" evidence="2">
    <location>
        <begin position="604"/>
        <end position="638"/>
    </location>
</feature>
<dbReference type="CDD" id="cd09272">
    <property type="entry name" value="RNase_HI_RT_Ty1"/>
    <property type="match status" value="1"/>
</dbReference>
<dbReference type="PROSITE" id="PS51375">
    <property type="entry name" value="PPR"/>
    <property type="match status" value="14"/>
</dbReference>
<feature type="repeat" description="PPR" evidence="2">
    <location>
        <begin position="946"/>
        <end position="980"/>
    </location>
</feature>
<feature type="repeat" description="PPR" evidence="2">
    <location>
        <begin position="818"/>
        <end position="852"/>
    </location>
</feature>
<feature type="repeat" description="PPR" evidence="2">
    <location>
        <begin position="783"/>
        <end position="817"/>
    </location>
</feature>
<feature type="repeat" description="PPR" evidence="2">
    <location>
        <begin position="853"/>
        <end position="887"/>
    </location>
</feature>
<evidence type="ECO:0000313" key="4">
    <source>
        <dbReference type="EMBL" id="KAK4348266.1"/>
    </source>
</evidence>
<dbReference type="PANTHER" id="PTHR47942:SF15">
    <property type="entry name" value="OS12G0557800 PROTEIN"/>
    <property type="match status" value="1"/>
</dbReference>
<dbReference type="InterPro" id="IPR043502">
    <property type="entry name" value="DNA/RNA_pol_sf"/>
</dbReference>
<evidence type="ECO:0000259" key="3">
    <source>
        <dbReference type="Pfam" id="PF07727"/>
    </source>
</evidence>
<dbReference type="NCBIfam" id="TIGR00756">
    <property type="entry name" value="PPR"/>
    <property type="match status" value="12"/>
</dbReference>
<dbReference type="Pfam" id="PF13041">
    <property type="entry name" value="PPR_2"/>
    <property type="match status" value="6"/>
</dbReference>
<feature type="repeat" description="PPR" evidence="2">
    <location>
        <begin position="981"/>
        <end position="1015"/>
    </location>
</feature>
<feature type="repeat" description="PPR" evidence="2">
    <location>
        <begin position="534"/>
        <end position="568"/>
    </location>
</feature>
<keyword evidence="5" id="KW-1185">Reference proteome</keyword>
<feature type="domain" description="Reverse transcriptase Ty1/copia-type" evidence="3">
    <location>
        <begin position="11"/>
        <end position="224"/>
    </location>
</feature>
<keyword evidence="1" id="KW-0677">Repeat</keyword>
<organism evidence="4 5">
    <name type="scientific">Anisodus tanguticus</name>
    <dbReference type="NCBI Taxonomy" id="243964"/>
    <lineage>
        <taxon>Eukaryota</taxon>
        <taxon>Viridiplantae</taxon>
        <taxon>Streptophyta</taxon>
        <taxon>Embryophyta</taxon>
        <taxon>Tracheophyta</taxon>
        <taxon>Spermatophyta</taxon>
        <taxon>Magnoliopsida</taxon>
        <taxon>eudicotyledons</taxon>
        <taxon>Gunneridae</taxon>
        <taxon>Pentapetalae</taxon>
        <taxon>asterids</taxon>
        <taxon>lamiids</taxon>
        <taxon>Solanales</taxon>
        <taxon>Solanaceae</taxon>
        <taxon>Solanoideae</taxon>
        <taxon>Hyoscyameae</taxon>
        <taxon>Anisodus</taxon>
    </lineage>
</organism>
<dbReference type="Proteomes" id="UP001291623">
    <property type="component" value="Unassembled WGS sequence"/>
</dbReference>
<dbReference type="InterPro" id="IPR051222">
    <property type="entry name" value="PPR/CCM1_RNA-binding"/>
</dbReference>
<dbReference type="Pfam" id="PF01535">
    <property type="entry name" value="PPR"/>
    <property type="match status" value="1"/>
</dbReference>
<feature type="repeat" description="PPR" evidence="2">
    <location>
        <begin position="748"/>
        <end position="782"/>
    </location>
</feature>
<feature type="repeat" description="PPR" evidence="2">
    <location>
        <begin position="678"/>
        <end position="712"/>
    </location>
</feature>
<dbReference type="EMBL" id="JAVYJV010000018">
    <property type="protein sequence ID" value="KAK4348266.1"/>
    <property type="molecule type" value="Genomic_DNA"/>
</dbReference>
<dbReference type="InterPro" id="IPR013103">
    <property type="entry name" value="RVT_2"/>
</dbReference>
<gene>
    <name evidence="4" type="ORF">RND71_034605</name>
</gene>
<feature type="repeat" description="PPR" evidence="2">
    <location>
        <begin position="713"/>
        <end position="747"/>
    </location>
</feature>
<evidence type="ECO:0000313" key="5">
    <source>
        <dbReference type="Proteomes" id="UP001291623"/>
    </source>
</evidence>
<evidence type="ECO:0000256" key="1">
    <source>
        <dbReference type="ARBA" id="ARBA00022737"/>
    </source>
</evidence>
<dbReference type="Pfam" id="PF12854">
    <property type="entry name" value="PPR_1"/>
    <property type="match status" value="2"/>
</dbReference>
<protein>
    <recommendedName>
        <fullName evidence="3">Reverse transcriptase Ty1/copia-type domain-containing protein</fullName>
    </recommendedName>
</protein>
<evidence type="ECO:0000256" key="2">
    <source>
        <dbReference type="PROSITE-ProRule" id="PRU00708"/>
    </source>
</evidence>